<feature type="signal peptide" evidence="5">
    <location>
        <begin position="1"/>
        <end position="24"/>
    </location>
</feature>
<dbReference type="InterPro" id="IPR006665">
    <property type="entry name" value="OmpA-like"/>
</dbReference>
<accession>A0ABQ5VQV9</accession>
<gene>
    <name evidence="7" type="ORF">GCM10007927_42650</name>
</gene>
<dbReference type="Gene3D" id="2.40.128.110">
    <property type="entry name" value="Lipid/polyisoprenoid-binding, YceI-like"/>
    <property type="match status" value="1"/>
</dbReference>
<dbReference type="SMART" id="SM00867">
    <property type="entry name" value="YceI"/>
    <property type="match status" value="1"/>
</dbReference>
<keyword evidence="8" id="KW-1185">Reference proteome</keyword>
<dbReference type="Pfam" id="PF04264">
    <property type="entry name" value="YceI"/>
    <property type="match status" value="1"/>
</dbReference>
<reference evidence="7" key="1">
    <citation type="journal article" date="2014" name="Int. J. Syst. Evol. Microbiol.">
        <title>Complete genome of a new Firmicutes species belonging to the dominant human colonic microbiota ('Ruminococcus bicirculans') reveals two chromosomes and a selective capacity to utilize plant glucans.</title>
        <authorList>
            <consortium name="NISC Comparative Sequencing Program"/>
            <person name="Wegmann U."/>
            <person name="Louis P."/>
            <person name="Goesmann A."/>
            <person name="Henrissat B."/>
            <person name="Duncan S.H."/>
            <person name="Flint H.J."/>
        </authorList>
    </citation>
    <scope>NUCLEOTIDE SEQUENCE</scope>
    <source>
        <strain evidence="7">NBRC 109915</strain>
    </source>
</reference>
<dbReference type="RefSeq" id="WP_284376894.1">
    <property type="nucleotide sequence ID" value="NZ_BSNL01000025.1"/>
</dbReference>
<sequence length="357" mass="38594">MIYLSSFRAVVHAFLLATAVSFMAIGQSAEAQQNPFAGGWTLQSEMSALNFQSVKKQTVVESSSFATLEGTIAPDGATEVRVLLDSVDTKIDLRNVRMRFLFFETFKFPSATITTQIDAAVLSDLAQVRRKTVPVSYTMDLHGISKTFDAEVAVTLLNEDLVSVASTTPISVSVDEFNLTEGLGKLQDAANVTIVPSATISFDFVFARNGTTADAAPAATEKPESVALEVEGDFDREACKGRFEILSRTGNIYFPSGSARHDAKSEPLLNSLAGIIARCPNMVIEVGGHTDSVGSDSNNQILSEKRAASVKRYLQSRDLNPEVLVSKGYGESSPIATNDTSEGRWANRRIEFKVLSN</sequence>
<comment type="caution">
    <text evidence="7">The sequence shown here is derived from an EMBL/GenBank/DDBJ whole genome shotgun (WGS) entry which is preliminary data.</text>
</comment>
<dbReference type="InterPro" id="IPR007372">
    <property type="entry name" value="Lipid/polyisoprenoid-bd_YceI"/>
</dbReference>
<evidence type="ECO:0000313" key="7">
    <source>
        <dbReference type="EMBL" id="GLQ29461.1"/>
    </source>
</evidence>
<protein>
    <submittedName>
        <fullName evidence="7">Flagellar motor protein MotB</fullName>
    </submittedName>
</protein>
<dbReference type="PANTHER" id="PTHR30329:SF21">
    <property type="entry name" value="LIPOPROTEIN YIAD-RELATED"/>
    <property type="match status" value="1"/>
</dbReference>
<dbReference type="PRINTS" id="PR01021">
    <property type="entry name" value="OMPADOMAIN"/>
</dbReference>
<dbReference type="SUPFAM" id="SSF103088">
    <property type="entry name" value="OmpA-like"/>
    <property type="match status" value="1"/>
</dbReference>
<organism evidence="7 8">
    <name type="scientific">Sulfitobacter pacificus</name>
    <dbReference type="NCBI Taxonomy" id="1499314"/>
    <lineage>
        <taxon>Bacteria</taxon>
        <taxon>Pseudomonadati</taxon>
        <taxon>Pseudomonadota</taxon>
        <taxon>Alphaproteobacteria</taxon>
        <taxon>Rhodobacterales</taxon>
        <taxon>Roseobacteraceae</taxon>
        <taxon>Sulfitobacter</taxon>
    </lineage>
</organism>
<dbReference type="InterPro" id="IPR006664">
    <property type="entry name" value="OMP_bac"/>
</dbReference>
<dbReference type="PROSITE" id="PS51123">
    <property type="entry name" value="OMPA_2"/>
    <property type="match status" value="1"/>
</dbReference>
<dbReference type="InterPro" id="IPR036761">
    <property type="entry name" value="TTHA0802/YceI-like_sf"/>
</dbReference>
<keyword evidence="5" id="KW-0732">Signal</keyword>
<evidence type="ECO:0000256" key="4">
    <source>
        <dbReference type="PROSITE-ProRule" id="PRU00473"/>
    </source>
</evidence>
<dbReference type="Gene3D" id="3.30.1330.60">
    <property type="entry name" value="OmpA-like domain"/>
    <property type="match status" value="1"/>
</dbReference>
<evidence type="ECO:0000259" key="6">
    <source>
        <dbReference type="PROSITE" id="PS51123"/>
    </source>
</evidence>
<dbReference type="Proteomes" id="UP001161388">
    <property type="component" value="Unassembled WGS sequence"/>
</dbReference>
<dbReference type="InterPro" id="IPR036737">
    <property type="entry name" value="OmpA-like_sf"/>
</dbReference>
<reference evidence="7" key="2">
    <citation type="submission" date="2023-01" db="EMBL/GenBank/DDBJ databases">
        <title>Draft genome sequence of Sulfitobacter pacificus strain NBRC 109915.</title>
        <authorList>
            <person name="Sun Q."/>
            <person name="Mori K."/>
        </authorList>
    </citation>
    <scope>NUCLEOTIDE SEQUENCE</scope>
    <source>
        <strain evidence="7">NBRC 109915</strain>
    </source>
</reference>
<evidence type="ECO:0000256" key="5">
    <source>
        <dbReference type="SAM" id="SignalP"/>
    </source>
</evidence>
<evidence type="ECO:0000256" key="1">
    <source>
        <dbReference type="ARBA" id="ARBA00004442"/>
    </source>
</evidence>
<keyword evidence="7" id="KW-0969">Cilium</keyword>
<evidence type="ECO:0000256" key="3">
    <source>
        <dbReference type="ARBA" id="ARBA00023237"/>
    </source>
</evidence>
<dbReference type="SUPFAM" id="SSF101874">
    <property type="entry name" value="YceI-like"/>
    <property type="match status" value="1"/>
</dbReference>
<comment type="subcellular location">
    <subcellularLocation>
        <location evidence="1">Cell outer membrane</location>
    </subcellularLocation>
</comment>
<dbReference type="PANTHER" id="PTHR30329">
    <property type="entry name" value="STATOR ELEMENT OF FLAGELLAR MOTOR COMPLEX"/>
    <property type="match status" value="1"/>
</dbReference>
<evidence type="ECO:0000313" key="8">
    <source>
        <dbReference type="Proteomes" id="UP001161388"/>
    </source>
</evidence>
<feature type="chain" id="PRO_5046495979" evidence="5">
    <location>
        <begin position="25"/>
        <end position="357"/>
    </location>
</feature>
<name>A0ABQ5VQV9_9RHOB</name>
<dbReference type="InterPro" id="IPR050330">
    <property type="entry name" value="Bact_OuterMem_StrucFunc"/>
</dbReference>
<keyword evidence="2 4" id="KW-0472">Membrane</keyword>
<evidence type="ECO:0000256" key="2">
    <source>
        <dbReference type="ARBA" id="ARBA00023136"/>
    </source>
</evidence>
<proteinExistence type="predicted"/>
<keyword evidence="7" id="KW-0966">Cell projection</keyword>
<dbReference type="EMBL" id="BSNL01000025">
    <property type="protein sequence ID" value="GLQ29461.1"/>
    <property type="molecule type" value="Genomic_DNA"/>
</dbReference>
<dbReference type="CDD" id="cd07185">
    <property type="entry name" value="OmpA_C-like"/>
    <property type="match status" value="1"/>
</dbReference>
<dbReference type="Pfam" id="PF00691">
    <property type="entry name" value="OmpA"/>
    <property type="match status" value="1"/>
</dbReference>
<keyword evidence="7" id="KW-0282">Flagellum</keyword>
<keyword evidence="3" id="KW-0998">Cell outer membrane</keyword>
<feature type="domain" description="OmpA-like" evidence="6">
    <location>
        <begin position="241"/>
        <end position="357"/>
    </location>
</feature>